<protein>
    <recommendedName>
        <fullName evidence="4">DNA mismatch repair proteins mutS family domain-containing protein</fullName>
    </recommendedName>
</protein>
<sequence length="498" mass="54002">MIDSDFSGLFAKSGALPADAPEPGYFPDLQLDQLVDAVVAGRERHNLRPAFRVRLEDPAGIERRQAVFADLAGEPLRAFCDGLARYERQIEAATRVRHPRQAQRWRLNALASYADVIDAAAAVLDDAPLSSAGLREWREWLHRYRADPSFAEMAAGARALVAELEGLQYTLSISGDSIVASPFAEQEDLNAGTLATFERFDTGQVTPHEFDLRGGAEMNDLHAAILDLVVKLFPEVFDRVAAFVDRYADVRHPVIAVVERELQFASAWLDFTAPVRQAGLPFCTPEIRPRGLDVTATYDVLLANALIADGRRPVTNDVTLGGDESLLVITGPNQGGKTTFARTVGQLYHLAALGVPVPGRSVALHAPDAILTHFDRGDRAGDLQSRLEEEATRMAAMLPAVSDRSVVILNEMFSSTTFVDARTMSTDVLRAVLDAGAVGVCVTFIDELSNLDPRVVSLVAGAFKVTRGRADGAAHALALATKYGLTQDQLRARIEAHA</sequence>
<comment type="caution">
    <text evidence="5">The sequence shown here is derived from an EMBL/GenBank/DDBJ whole genome shotgun (WGS) entry which is preliminary data.</text>
</comment>
<name>A0ABS1W000_9ACTN</name>
<evidence type="ECO:0000313" key="6">
    <source>
        <dbReference type="Proteomes" id="UP000598996"/>
    </source>
</evidence>
<dbReference type="InterPro" id="IPR000432">
    <property type="entry name" value="DNA_mismatch_repair_MutS_C"/>
</dbReference>
<dbReference type="PANTHER" id="PTHR11361">
    <property type="entry name" value="DNA MISMATCH REPAIR PROTEIN MUTS FAMILY MEMBER"/>
    <property type="match status" value="1"/>
</dbReference>
<keyword evidence="3" id="KW-0238">DNA-binding</keyword>
<dbReference type="Pfam" id="PF00488">
    <property type="entry name" value="MutS_V"/>
    <property type="match status" value="1"/>
</dbReference>
<dbReference type="Proteomes" id="UP000598996">
    <property type="component" value="Unassembled WGS sequence"/>
</dbReference>
<reference evidence="5 6" key="1">
    <citation type="submission" date="2021-01" db="EMBL/GenBank/DDBJ databases">
        <title>Actinoplanes sp. nov. LDG1-01 isolated from lichen.</title>
        <authorList>
            <person name="Saeng-In P."/>
            <person name="Phongsopitanun W."/>
            <person name="Kanchanasin P."/>
            <person name="Yuki M."/>
            <person name="Kudo T."/>
            <person name="Ohkuma M."/>
            <person name="Tanasupawat S."/>
        </authorList>
    </citation>
    <scope>NUCLEOTIDE SEQUENCE [LARGE SCALE GENOMIC DNA]</scope>
    <source>
        <strain evidence="5 6">LDG1-01</strain>
    </source>
</reference>
<gene>
    <name evidence="5" type="ORF">JKJ07_37695</name>
</gene>
<evidence type="ECO:0000313" key="5">
    <source>
        <dbReference type="EMBL" id="MBL7260072.1"/>
    </source>
</evidence>
<evidence type="ECO:0000256" key="3">
    <source>
        <dbReference type="ARBA" id="ARBA00023125"/>
    </source>
</evidence>
<evidence type="ECO:0000256" key="2">
    <source>
        <dbReference type="ARBA" id="ARBA00022840"/>
    </source>
</evidence>
<dbReference type="Gene3D" id="3.40.50.300">
    <property type="entry name" value="P-loop containing nucleotide triphosphate hydrolases"/>
    <property type="match status" value="1"/>
</dbReference>
<dbReference type="InterPro" id="IPR027417">
    <property type="entry name" value="P-loop_NTPase"/>
</dbReference>
<dbReference type="SMART" id="SM00534">
    <property type="entry name" value="MUTSac"/>
    <property type="match status" value="1"/>
</dbReference>
<accession>A0ABS1W000</accession>
<proteinExistence type="predicted"/>
<organism evidence="5 6">
    <name type="scientific">Paractinoplanes lichenicola</name>
    <dbReference type="NCBI Taxonomy" id="2802976"/>
    <lineage>
        <taxon>Bacteria</taxon>
        <taxon>Bacillati</taxon>
        <taxon>Actinomycetota</taxon>
        <taxon>Actinomycetes</taxon>
        <taxon>Micromonosporales</taxon>
        <taxon>Micromonosporaceae</taxon>
        <taxon>Paractinoplanes</taxon>
    </lineage>
</organism>
<feature type="domain" description="DNA mismatch repair proteins mutS family" evidence="4">
    <location>
        <begin position="324"/>
        <end position="497"/>
    </location>
</feature>
<keyword evidence="6" id="KW-1185">Reference proteome</keyword>
<evidence type="ECO:0000256" key="1">
    <source>
        <dbReference type="ARBA" id="ARBA00022741"/>
    </source>
</evidence>
<keyword evidence="1" id="KW-0547">Nucleotide-binding</keyword>
<dbReference type="RefSeq" id="WP_202996784.1">
    <property type="nucleotide sequence ID" value="NZ_JAENHO010000013.1"/>
</dbReference>
<dbReference type="SUPFAM" id="SSF52540">
    <property type="entry name" value="P-loop containing nucleoside triphosphate hydrolases"/>
    <property type="match status" value="1"/>
</dbReference>
<dbReference type="PANTHER" id="PTHR11361:SF34">
    <property type="entry name" value="DNA MISMATCH REPAIR PROTEIN MSH1, MITOCHONDRIAL"/>
    <property type="match status" value="1"/>
</dbReference>
<dbReference type="EMBL" id="JAENHO010000013">
    <property type="protein sequence ID" value="MBL7260072.1"/>
    <property type="molecule type" value="Genomic_DNA"/>
</dbReference>
<keyword evidence="2" id="KW-0067">ATP-binding</keyword>
<evidence type="ECO:0000259" key="4">
    <source>
        <dbReference type="SMART" id="SM00534"/>
    </source>
</evidence>
<dbReference type="InterPro" id="IPR045076">
    <property type="entry name" value="MutS"/>
</dbReference>